<dbReference type="RefSeq" id="WP_081395772.1">
    <property type="nucleotide sequence ID" value="NZ_FTMX01000009.1"/>
</dbReference>
<dbReference type="GO" id="GO:0043937">
    <property type="term" value="P:regulation of sporulation"/>
    <property type="evidence" value="ECO:0007669"/>
    <property type="project" value="InterPro"/>
</dbReference>
<dbReference type="InterPro" id="IPR036638">
    <property type="entry name" value="HLH_DNA-bd_sf"/>
</dbReference>
<accession>A0A9X8RDL3</accession>
<dbReference type="AlphaFoldDB" id="A0A9X8RDL3"/>
<protein>
    <submittedName>
        <fullName evidence="1">Spo0E like sporulation regulatory protein</fullName>
    </submittedName>
</protein>
<proteinExistence type="predicted"/>
<dbReference type="Gene3D" id="4.10.280.10">
    <property type="entry name" value="Helix-loop-helix DNA-binding domain"/>
    <property type="match status" value="1"/>
</dbReference>
<comment type="caution">
    <text evidence="1">The sequence shown here is derived from an EMBL/GenBank/DDBJ whole genome shotgun (WGS) entry which is preliminary data.</text>
</comment>
<gene>
    <name evidence="1" type="ORF">SAMN05878482_10935</name>
</gene>
<name>A0A9X8RDL3_9BACI</name>
<dbReference type="GO" id="GO:0046983">
    <property type="term" value="F:protein dimerization activity"/>
    <property type="evidence" value="ECO:0007669"/>
    <property type="project" value="InterPro"/>
</dbReference>
<sequence length="59" mass="6990">MMNLKDLRVLRGSINEDRHSMYKLAEKRGISDSQVIKVSQKLDRKIILLQKVIYDNQFL</sequence>
<dbReference type="EMBL" id="FTMX01000009">
    <property type="protein sequence ID" value="SIS01446.1"/>
    <property type="molecule type" value="Genomic_DNA"/>
</dbReference>
<dbReference type="InterPro" id="IPR037208">
    <property type="entry name" value="Spo0E-like_sf"/>
</dbReference>
<dbReference type="Pfam" id="PF09388">
    <property type="entry name" value="SpoOE-like"/>
    <property type="match status" value="1"/>
</dbReference>
<dbReference type="SUPFAM" id="SSF140500">
    <property type="entry name" value="BAS1536-like"/>
    <property type="match status" value="1"/>
</dbReference>
<evidence type="ECO:0000313" key="1">
    <source>
        <dbReference type="EMBL" id="SIS01446.1"/>
    </source>
</evidence>
<reference evidence="1 2" key="1">
    <citation type="submission" date="2017-01" db="EMBL/GenBank/DDBJ databases">
        <authorList>
            <person name="Varghese N."/>
            <person name="Submissions S."/>
        </authorList>
    </citation>
    <scope>NUCLEOTIDE SEQUENCE [LARGE SCALE GENOMIC DNA]</scope>
    <source>
        <strain evidence="1 2">RUG2-6</strain>
    </source>
</reference>
<dbReference type="Proteomes" id="UP000185829">
    <property type="component" value="Unassembled WGS sequence"/>
</dbReference>
<organism evidence="1 2">
    <name type="scientific">Peribacillus simplex</name>
    <dbReference type="NCBI Taxonomy" id="1478"/>
    <lineage>
        <taxon>Bacteria</taxon>
        <taxon>Bacillati</taxon>
        <taxon>Bacillota</taxon>
        <taxon>Bacilli</taxon>
        <taxon>Bacillales</taxon>
        <taxon>Bacillaceae</taxon>
        <taxon>Peribacillus</taxon>
    </lineage>
</organism>
<dbReference type="InterPro" id="IPR018540">
    <property type="entry name" value="Spo0E-like"/>
</dbReference>
<evidence type="ECO:0000313" key="2">
    <source>
        <dbReference type="Proteomes" id="UP000185829"/>
    </source>
</evidence>